<sequence>MGLFSYTPNTRPRSDSELRDLRDGAAALRASARRNQHDPVKAARELKAAQQNEADIQAEHKRRR</sequence>
<gene>
    <name evidence="2" type="ORF">SLUN_12965</name>
</gene>
<reference evidence="2 3" key="1">
    <citation type="submission" date="2018-01" db="EMBL/GenBank/DDBJ databases">
        <title>Complete genome sequence of Streptomyces lunaelactis MM109T, a Ferroverdin A producer isolated from cave moonmilk deposits.</title>
        <authorList>
            <person name="Naome A."/>
            <person name="Martinet L."/>
            <person name="Maciejewska M."/>
            <person name="Anderssen S."/>
            <person name="Adam D."/>
            <person name="Tenconi E."/>
            <person name="Deflandre B."/>
            <person name="Arguelles-Arias A."/>
            <person name="Calusinska M."/>
            <person name="Copieters W."/>
            <person name="Karim L."/>
            <person name="Hanikenne M."/>
            <person name="Baurain D."/>
            <person name="van Wezel G."/>
            <person name="Smargiasso N."/>
            <person name="de Pauw E."/>
            <person name="Delfosse P."/>
            <person name="Rigali S."/>
        </authorList>
    </citation>
    <scope>NUCLEOTIDE SEQUENCE [LARGE SCALE GENOMIC DNA]</scope>
    <source>
        <strain evidence="2 3">MM109</strain>
    </source>
</reference>
<evidence type="ECO:0000313" key="2">
    <source>
        <dbReference type="EMBL" id="AVZ72968.1"/>
    </source>
</evidence>
<protein>
    <submittedName>
        <fullName evidence="2">Uncharacterized protein</fullName>
    </submittedName>
</protein>
<dbReference type="RefSeq" id="WP_108148646.1">
    <property type="nucleotide sequence ID" value="NZ_CP026304.1"/>
</dbReference>
<dbReference type="AlphaFoldDB" id="A0A2R4T1G0"/>
<organism evidence="2 3">
    <name type="scientific">Streptomyces lunaelactis</name>
    <dbReference type="NCBI Taxonomy" id="1535768"/>
    <lineage>
        <taxon>Bacteria</taxon>
        <taxon>Bacillati</taxon>
        <taxon>Actinomycetota</taxon>
        <taxon>Actinomycetes</taxon>
        <taxon>Kitasatosporales</taxon>
        <taxon>Streptomycetaceae</taxon>
        <taxon>Streptomyces</taxon>
    </lineage>
</organism>
<dbReference type="GeneID" id="55656173"/>
<evidence type="ECO:0000256" key="1">
    <source>
        <dbReference type="SAM" id="MobiDB-lite"/>
    </source>
</evidence>
<dbReference type="Proteomes" id="UP000244201">
    <property type="component" value="Chromosome"/>
</dbReference>
<keyword evidence="3" id="KW-1185">Reference proteome</keyword>
<evidence type="ECO:0000313" key="3">
    <source>
        <dbReference type="Proteomes" id="UP000244201"/>
    </source>
</evidence>
<dbReference type="EMBL" id="CP026304">
    <property type="protein sequence ID" value="AVZ72968.1"/>
    <property type="molecule type" value="Genomic_DNA"/>
</dbReference>
<proteinExistence type="predicted"/>
<feature type="compositionally biased region" description="Basic and acidic residues" evidence="1">
    <location>
        <begin position="35"/>
        <end position="47"/>
    </location>
</feature>
<dbReference type="KEGG" id="slk:SLUN_12965"/>
<accession>A0A2R4T1G0</accession>
<name>A0A2R4T1G0_9ACTN</name>
<feature type="region of interest" description="Disordered" evidence="1">
    <location>
        <begin position="29"/>
        <end position="64"/>
    </location>
</feature>